<dbReference type="InterPro" id="IPR005467">
    <property type="entry name" value="His_kinase_dom"/>
</dbReference>
<dbReference type="RefSeq" id="WP_322608567.1">
    <property type="nucleotide sequence ID" value="NZ_JARVCO010000010.1"/>
</dbReference>
<dbReference type="EMBL" id="JARVCO010000010">
    <property type="protein sequence ID" value="MDZ8118769.1"/>
    <property type="molecule type" value="Genomic_DNA"/>
</dbReference>
<evidence type="ECO:0000259" key="5">
    <source>
        <dbReference type="PROSITE" id="PS50109"/>
    </source>
</evidence>
<dbReference type="GO" id="GO:0016301">
    <property type="term" value="F:kinase activity"/>
    <property type="evidence" value="ECO:0007669"/>
    <property type="project" value="UniProtKB-KW"/>
</dbReference>
<dbReference type="InterPro" id="IPR050482">
    <property type="entry name" value="Sensor_HK_TwoCompSys"/>
</dbReference>
<proteinExistence type="predicted"/>
<comment type="caution">
    <text evidence="6">The sequence shown here is derived from an EMBL/GenBank/DDBJ whole genome shotgun (WGS) entry which is preliminary data.</text>
</comment>
<protein>
    <submittedName>
        <fullName evidence="6">Sensor histidine kinase</fullName>
    </submittedName>
</protein>
<evidence type="ECO:0000313" key="6">
    <source>
        <dbReference type="EMBL" id="MDZ8118769.1"/>
    </source>
</evidence>
<dbReference type="Gene3D" id="3.30.565.10">
    <property type="entry name" value="Histidine kinase-like ATPase, C-terminal domain"/>
    <property type="match status" value="1"/>
</dbReference>
<dbReference type="CDD" id="cd16917">
    <property type="entry name" value="HATPase_UhpB-NarQ-NarX-like"/>
    <property type="match status" value="1"/>
</dbReference>
<feature type="domain" description="Histidine kinase" evidence="5">
    <location>
        <begin position="624"/>
        <end position="713"/>
    </location>
</feature>
<dbReference type="Proteomes" id="UP001290861">
    <property type="component" value="Unassembled WGS sequence"/>
</dbReference>
<evidence type="ECO:0000256" key="1">
    <source>
        <dbReference type="ARBA" id="ARBA00022679"/>
    </source>
</evidence>
<sequence>MSIIRCRLSCFIFLLSAVFWVGGLCQADAAVDSLTKLRSLSPEEAALGKPVSVEGQVLWVHPLSAGLFLHDGKKGAYAQNPKGKLPFSDFRPGQWIRVSGVTDAGGFSPSIGAEDIVLIEERPMIEARHFFPYQIYSTNIDCDWVTLRGRFISSKIIPEYSIIMLELDMNGVRLLVQLVDRPETRERLSEVMYRQVRFNAVAGSRFNKERQFTGLLFFIDSFDRIKVDNEPEDLDNVRAVPIHELLRAGDNYRTATKTYGSVTYAVGNEVYLRGEKACIMASVLDSGNLAVGDRVELAGLVEPEPFGPAFLARDVRVLESNYESIEAVPVALGWEIDPKLNFDLIELDAQLVDVGKSFATAGHRGSGELSLLCRSGAYLIEARLPESVEVDSDWKVGATLRLRGICHLKMNPADRWRIRNVKELQLQLRSAEDVMVLNPPPWWTTTRVLWIAGVGAGSSVLFFIWVLVLRKTVSKQTRIIGNQIERETLLNERQRIARELHDNLEQGLAGTVLQLKGLRKLVDNHLKCHVKSMIEGNRDLRKEAEVHAEKNKRAIDLILKMLTRCSDEARTSILDLRGGLLERMGLADALRESLQPLVEECGASLKLHVTGKARRLPYATERSLLQLVKEATANAVRHGRPDAVDVVLDYQPKELMISVTDNGVGFNTALPPKAGHFGLLGMHERMNKLKGSLQVKSCIGEGTEIVLTLPAEEADNE</sequence>
<keyword evidence="2 6" id="KW-0418">Kinase</keyword>
<feature type="transmembrane region" description="Helical" evidence="4">
    <location>
        <begin position="448"/>
        <end position="469"/>
    </location>
</feature>
<dbReference type="Pfam" id="PF02518">
    <property type="entry name" value="HATPase_c"/>
    <property type="match status" value="1"/>
</dbReference>
<dbReference type="SUPFAM" id="SSF55874">
    <property type="entry name" value="ATPase domain of HSP90 chaperone/DNA topoisomerase II/histidine kinase"/>
    <property type="match status" value="1"/>
</dbReference>
<dbReference type="Pfam" id="PF07730">
    <property type="entry name" value="HisKA_3"/>
    <property type="match status" value="1"/>
</dbReference>
<keyword evidence="4" id="KW-1133">Transmembrane helix</keyword>
<dbReference type="SMART" id="SM00387">
    <property type="entry name" value="HATPase_c"/>
    <property type="match status" value="1"/>
</dbReference>
<keyword evidence="1" id="KW-0808">Transferase</keyword>
<evidence type="ECO:0000256" key="2">
    <source>
        <dbReference type="ARBA" id="ARBA00022777"/>
    </source>
</evidence>
<dbReference type="InterPro" id="IPR003594">
    <property type="entry name" value="HATPase_dom"/>
</dbReference>
<evidence type="ECO:0000313" key="7">
    <source>
        <dbReference type="Proteomes" id="UP001290861"/>
    </source>
</evidence>
<organism evidence="6 7">
    <name type="scientific">Pontiella agarivorans</name>
    <dbReference type="NCBI Taxonomy" id="3038953"/>
    <lineage>
        <taxon>Bacteria</taxon>
        <taxon>Pseudomonadati</taxon>
        <taxon>Kiritimatiellota</taxon>
        <taxon>Kiritimatiellia</taxon>
        <taxon>Kiritimatiellales</taxon>
        <taxon>Pontiellaceae</taxon>
        <taxon>Pontiella</taxon>
    </lineage>
</organism>
<dbReference type="PANTHER" id="PTHR24421:SF62">
    <property type="entry name" value="SENSORY TRANSDUCTION HISTIDINE KINASE"/>
    <property type="match status" value="1"/>
</dbReference>
<dbReference type="InterPro" id="IPR011712">
    <property type="entry name" value="Sig_transdc_His_kin_sub3_dim/P"/>
</dbReference>
<gene>
    <name evidence="6" type="ORF">P9H32_09015</name>
</gene>
<name>A0ABU5MX58_9BACT</name>
<dbReference type="Gene3D" id="1.20.5.1930">
    <property type="match status" value="1"/>
</dbReference>
<evidence type="ECO:0000256" key="4">
    <source>
        <dbReference type="SAM" id="Phobius"/>
    </source>
</evidence>
<evidence type="ECO:0000256" key="3">
    <source>
        <dbReference type="ARBA" id="ARBA00023012"/>
    </source>
</evidence>
<keyword evidence="4" id="KW-0812">Transmembrane</keyword>
<dbReference type="PROSITE" id="PS50109">
    <property type="entry name" value="HIS_KIN"/>
    <property type="match status" value="1"/>
</dbReference>
<dbReference type="PANTHER" id="PTHR24421">
    <property type="entry name" value="NITRATE/NITRITE SENSOR PROTEIN NARX-RELATED"/>
    <property type="match status" value="1"/>
</dbReference>
<keyword evidence="4" id="KW-0472">Membrane</keyword>
<keyword evidence="7" id="KW-1185">Reference proteome</keyword>
<keyword evidence="3" id="KW-0902">Two-component regulatory system</keyword>
<dbReference type="InterPro" id="IPR036890">
    <property type="entry name" value="HATPase_C_sf"/>
</dbReference>
<accession>A0ABU5MX58</accession>
<reference evidence="6 7" key="1">
    <citation type="journal article" date="2024" name="Appl. Environ. Microbiol.">
        <title>Pontiella agarivorans sp. nov., a novel marine anaerobic bacterium capable of degrading macroalgal polysaccharides and fixing nitrogen.</title>
        <authorList>
            <person name="Liu N."/>
            <person name="Kivenson V."/>
            <person name="Peng X."/>
            <person name="Cui Z."/>
            <person name="Lankiewicz T.S."/>
            <person name="Gosselin K.M."/>
            <person name="English C.J."/>
            <person name="Blair E.M."/>
            <person name="O'Malley M.A."/>
            <person name="Valentine D.L."/>
        </authorList>
    </citation>
    <scope>NUCLEOTIDE SEQUENCE [LARGE SCALE GENOMIC DNA]</scope>
    <source>
        <strain evidence="6 7">NLcol2</strain>
    </source>
</reference>